<evidence type="ECO:0000256" key="1">
    <source>
        <dbReference type="SAM" id="Phobius"/>
    </source>
</evidence>
<keyword evidence="3" id="KW-1185">Reference proteome</keyword>
<reference evidence="2 3" key="1">
    <citation type="submission" date="2021-05" db="EMBL/GenBank/DDBJ databases">
        <title>Kineosporia and Streptomyces sp. nov. two new marine actinobacteria isolated from Coral.</title>
        <authorList>
            <person name="Buangrab K."/>
            <person name="Sutthacheep M."/>
            <person name="Yeemin T."/>
            <person name="Harunari E."/>
            <person name="Igarashi Y."/>
            <person name="Kanchanasin P."/>
            <person name="Tanasupawat S."/>
            <person name="Phongsopitanun W."/>
        </authorList>
    </citation>
    <scope>NUCLEOTIDE SEQUENCE [LARGE SCALE GENOMIC DNA]</scope>
    <source>
        <strain evidence="2 3">J2-2</strain>
    </source>
</reference>
<gene>
    <name evidence="2" type="ORF">KIH74_24215</name>
</gene>
<keyword evidence="1" id="KW-0812">Transmembrane</keyword>
<feature type="transmembrane region" description="Helical" evidence="1">
    <location>
        <begin position="45"/>
        <end position="66"/>
    </location>
</feature>
<feature type="transmembrane region" description="Helical" evidence="1">
    <location>
        <begin position="104"/>
        <end position="123"/>
    </location>
</feature>
<protein>
    <submittedName>
        <fullName evidence="2">Uncharacterized protein</fullName>
    </submittedName>
</protein>
<dbReference type="EMBL" id="JAHBAY010000011">
    <property type="protein sequence ID" value="MBT0772070.1"/>
    <property type="molecule type" value="Genomic_DNA"/>
</dbReference>
<feature type="transmembrane region" description="Helical" evidence="1">
    <location>
        <begin position="78"/>
        <end position="98"/>
    </location>
</feature>
<evidence type="ECO:0000313" key="3">
    <source>
        <dbReference type="Proteomes" id="UP001197247"/>
    </source>
</evidence>
<dbReference type="RefSeq" id="WP_214158440.1">
    <property type="nucleotide sequence ID" value="NZ_JAHBAY010000011.1"/>
</dbReference>
<dbReference type="Proteomes" id="UP001197247">
    <property type="component" value="Unassembled WGS sequence"/>
</dbReference>
<keyword evidence="1" id="KW-0472">Membrane</keyword>
<name>A0ABS5TLU2_9ACTN</name>
<organism evidence="2 3">
    <name type="scientific">Kineosporia corallincola</name>
    <dbReference type="NCBI Taxonomy" id="2835133"/>
    <lineage>
        <taxon>Bacteria</taxon>
        <taxon>Bacillati</taxon>
        <taxon>Actinomycetota</taxon>
        <taxon>Actinomycetes</taxon>
        <taxon>Kineosporiales</taxon>
        <taxon>Kineosporiaceae</taxon>
        <taxon>Kineosporia</taxon>
    </lineage>
</organism>
<sequence length="143" mass="15043">MSDPHRVSRAPEPVSALWLAALLPALVLGGLTSGGAFLVGRDEGLSALVGVGLAVTALCLTTVLHWQIRMTDPFMGMALALTTYGLVIALMWAAYLSLGESDWLVGPATAFGLLAGTLGWAGGHMRGALKLRQPVYDDRDTPR</sequence>
<comment type="caution">
    <text evidence="2">The sequence shown here is derived from an EMBL/GenBank/DDBJ whole genome shotgun (WGS) entry which is preliminary data.</text>
</comment>
<evidence type="ECO:0000313" key="2">
    <source>
        <dbReference type="EMBL" id="MBT0772070.1"/>
    </source>
</evidence>
<feature type="transmembrane region" description="Helical" evidence="1">
    <location>
        <begin position="16"/>
        <end position="39"/>
    </location>
</feature>
<proteinExistence type="predicted"/>
<keyword evidence="1" id="KW-1133">Transmembrane helix</keyword>
<accession>A0ABS5TLU2</accession>